<dbReference type="Proteomes" id="UP000294257">
    <property type="component" value="Unassembled WGS sequence"/>
</dbReference>
<comment type="caution">
    <text evidence="2">The sequence shown here is derived from an EMBL/GenBank/DDBJ whole genome shotgun (WGS) entry which is preliminary data.</text>
</comment>
<dbReference type="RefSeq" id="WP_165401215.1">
    <property type="nucleotide sequence ID" value="NZ_SGWQ01000001.1"/>
</dbReference>
<proteinExistence type="predicted"/>
<name>A0A4Q7L7U7_9PSEU</name>
<accession>A0A4Q7L7U7</accession>
<protein>
    <submittedName>
        <fullName evidence="2">Uncharacterized protein</fullName>
    </submittedName>
</protein>
<evidence type="ECO:0000313" key="2">
    <source>
        <dbReference type="EMBL" id="RZS44980.1"/>
    </source>
</evidence>
<feature type="compositionally biased region" description="Basic and acidic residues" evidence="1">
    <location>
        <begin position="1"/>
        <end position="18"/>
    </location>
</feature>
<gene>
    <name evidence="2" type="ORF">EV193_101863</name>
</gene>
<evidence type="ECO:0000313" key="3">
    <source>
        <dbReference type="Proteomes" id="UP000294257"/>
    </source>
</evidence>
<organism evidence="2 3">
    <name type="scientific">Herbihabitans rhizosphaerae</name>
    <dbReference type="NCBI Taxonomy" id="1872711"/>
    <lineage>
        <taxon>Bacteria</taxon>
        <taxon>Bacillati</taxon>
        <taxon>Actinomycetota</taxon>
        <taxon>Actinomycetes</taxon>
        <taxon>Pseudonocardiales</taxon>
        <taxon>Pseudonocardiaceae</taxon>
        <taxon>Herbihabitans</taxon>
    </lineage>
</organism>
<evidence type="ECO:0000256" key="1">
    <source>
        <dbReference type="SAM" id="MobiDB-lite"/>
    </source>
</evidence>
<sequence length="47" mass="4971">MDTEKTEKKPGRGGHAAEDGAPLHPLIDLSRDPNPGKADHALPDDEA</sequence>
<feature type="compositionally biased region" description="Basic and acidic residues" evidence="1">
    <location>
        <begin position="37"/>
        <end position="47"/>
    </location>
</feature>
<dbReference type="EMBL" id="SGWQ01000001">
    <property type="protein sequence ID" value="RZS44980.1"/>
    <property type="molecule type" value="Genomic_DNA"/>
</dbReference>
<dbReference type="AlphaFoldDB" id="A0A4Q7L7U7"/>
<feature type="region of interest" description="Disordered" evidence="1">
    <location>
        <begin position="1"/>
        <end position="47"/>
    </location>
</feature>
<reference evidence="2 3" key="1">
    <citation type="submission" date="2019-02" db="EMBL/GenBank/DDBJ databases">
        <title>Genomic Encyclopedia of Type Strains, Phase IV (KMG-IV): sequencing the most valuable type-strain genomes for metagenomic binning, comparative biology and taxonomic classification.</title>
        <authorList>
            <person name="Goeker M."/>
        </authorList>
    </citation>
    <scope>NUCLEOTIDE SEQUENCE [LARGE SCALE GENOMIC DNA]</scope>
    <source>
        <strain evidence="2 3">DSM 101727</strain>
    </source>
</reference>
<keyword evidence="3" id="KW-1185">Reference proteome</keyword>